<dbReference type="Proteomes" id="UP000887575">
    <property type="component" value="Unassembled WGS sequence"/>
</dbReference>
<evidence type="ECO:0000313" key="2">
    <source>
        <dbReference type="Proteomes" id="UP000887575"/>
    </source>
</evidence>
<feature type="signal peptide" evidence="1">
    <location>
        <begin position="1"/>
        <end position="18"/>
    </location>
</feature>
<evidence type="ECO:0000313" key="3">
    <source>
        <dbReference type="WBParaSite" id="MBELARI_LOCUS14417"/>
    </source>
</evidence>
<keyword evidence="2" id="KW-1185">Reference proteome</keyword>
<organism evidence="2 3">
    <name type="scientific">Mesorhabditis belari</name>
    <dbReference type="NCBI Taxonomy" id="2138241"/>
    <lineage>
        <taxon>Eukaryota</taxon>
        <taxon>Metazoa</taxon>
        <taxon>Ecdysozoa</taxon>
        <taxon>Nematoda</taxon>
        <taxon>Chromadorea</taxon>
        <taxon>Rhabditida</taxon>
        <taxon>Rhabditina</taxon>
        <taxon>Rhabditomorpha</taxon>
        <taxon>Rhabditoidea</taxon>
        <taxon>Rhabditidae</taxon>
        <taxon>Mesorhabditinae</taxon>
        <taxon>Mesorhabditis</taxon>
    </lineage>
</organism>
<accession>A0AAF3EK76</accession>
<evidence type="ECO:0000256" key="1">
    <source>
        <dbReference type="SAM" id="SignalP"/>
    </source>
</evidence>
<protein>
    <submittedName>
        <fullName evidence="3">Uncharacterized protein</fullName>
    </submittedName>
</protein>
<reference evidence="3" key="1">
    <citation type="submission" date="2024-02" db="UniProtKB">
        <authorList>
            <consortium name="WormBaseParasite"/>
        </authorList>
    </citation>
    <scope>IDENTIFICATION</scope>
</reference>
<name>A0AAF3EK76_9BILA</name>
<sequence length="176" mass="19190">MYRSLLLVFSACILSSVAQKGILDVGKDIQKIVDELSTDYGVVVTNNCSNSIYLKCASADDAITGDGSDDDDWWTLDSGDTLSWGFKDNEQGTTCFWCYANNNGQDARDSGNWYIHQNVWGHGNTGCDGAPGNNGGVDDNGLTEWEVRDDGMYSNMCGECQDGSVFEKYSDWGPSP</sequence>
<proteinExistence type="predicted"/>
<dbReference type="WBParaSite" id="MBELARI_LOCUS14417">
    <property type="protein sequence ID" value="MBELARI_LOCUS14417"/>
    <property type="gene ID" value="MBELARI_LOCUS14417"/>
</dbReference>
<dbReference type="AlphaFoldDB" id="A0AAF3EK76"/>
<keyword evidence="1" id="KW-0732">Signal</keyword>
<feature type="chain" id="PRO_5042200037" evidence="1">
    <location>
        <begin position="19"/>
        <end position="176"/>
    </location>
</feature>